<proteinExistence type="predicted"/>
<dbReference type="PANTHER" id="PTHR22916:SF3">
    <property type="entry name" value="UDP-GLCNAC:BETAGAL BETA-1,3-N-ACETYLGLUCOSAMINYLTRANSFERASE-LIKE PROTEIN 1"/>
    <property type="match status" value="1"/>
</dbReference>
<protein>
    <submittedName>
        <fullName evidence="2">Glycosyltransferase family 2 protein</fullName>
    </submittedName>
</protein>
<evidence type="ECO:0000313" key="2">
    <source>
        <dbReference type="EMBL" id="RGY08320.1"/>
    </source>
</evidence>
<organism evidence="2 3">
    <name type="scientific">Odoribacter splanchnicus</name>
    <dbReference type="NCBI Taxonomy" id="28118"/>
    <lineage>
        <taxon>Bacteria</taxon>
        <taxon>Pseudomonadati</taxon>
        <taxon>Bacteroidota</taxon>
        <taxon>Bacteroidia</taxon>
        <taxon>Bacteroidales</taxon>
        <taxon>Odoribacteraceae</taxon>
        <taxon>Odoribacter</taxon>
    </lineage>
</organism>
<dbReference type="InterPro" id="IPR029044">
    <property type="entry name" value="Nucleotide-diphossugar_trans"/>
</dbReference>
<evidence type="ECO:0000313" key="3">
    <source>
        <dbReference type="Proteomes" id="UP000284434"/>
    </source>
</evidence>
<keyword evidence="2" id="KW-0808">Transferase</keyword>
<dbReference type="Proteomes" id="UP000284434">
    <property type="component" value="Unassembled WGS sequence"/>
</dbReference>
<dbReference type="EMBL" id="QSCO01000005">
    <property type="protein sequence ID" value="RGY08320.1"/>
    <property type="molecule type" value="Genomic_DNA"/>
</dbReference>
<dbReference type="AlphaFoldDB" id="A0A413IEG4"/>
<dbReference type="RefSeq" id="WP_118103204.1">
    <property type="nucleotide sequence ID" value="NZ_JADMYR010000037.1"/>
</dbReference>
<dbReference type="SUPFAM" id="SSF53448">
    <property type="entry name" value="Nucleotide-diphospho-sugar transferases"/>
    <property type="match status" value="1"/>
</dbReference>
<feature type="domain" description="Glycosyltransferase 2-like" evidence="1">
    <location>
        <begin position="7"/>
        <end position="170"/>
    </location>
</feature>
<dbReference type="GO" id="GO:0016758">
    <property type="term" value="F:hexosyltransferase activity"/>
    <property type="evidence" value="ECO:0007669"/>
    <property type="project" value="UniProtKB-ARBA"/>
</dbReference>
<dbReference type="Pfam" id="PF00535">
    <property type="entry name" value="Glycos_transf_2"/>
    <property type="match status" value="1"/>
</dbReference>
<dbReference type="InterPro" id="IPR001173">
    <property type="entry name" value="Glyco_trans_2-like"/>
</dbReference>
<reference evidence="2 3" key="1">
    <citation type="submission" date="2018-08" db="EMBL/GenBank/DDBJ databases">
        <title>A genome reference for cultivated species of the human gut microbiota.</title>
        <authorList>
            <person name="Zou Y."/>
            <person name="Xue W."/>
            <person name="Luo G."/>
        </authorList>
    </citation>
    <scope>NUCLEOTIDE SEQUENCE [LARGE SCALE GENOMIC DNA]</scope>
    <source>
        <strain evidence="2 3">OF03-11</strain>
    </source>
</reference>
<evidence type="ECO:0000259" key="1">
    <source>
        <dbReference type="Pfam" id="PF00535"/>
    </source>
</evidence>
<accession>A0A413IEG4</accession>
<dbReference type="Gene3D" id="3.90.550.10">
    <property type="entry name" value="Spore Coat Polysaccharide Biosynthesis Protein SpsA, Chain A"/>
    <property type="match status" value="1"/>
</dbReference>
<name>A0A413IEG4_9BACT</name>
<dbReference type="PANTHER" id="PTHR22916">
    <property type="entry name" value="GLYCOSYLTRANSFERASE"/>
    <property type="match status" value="1"/>
</dbReference>
<gene>
    <name evidence="2" type="ORF">DXA53_04575</name>
</gene>
<comment type="caution">
    <text evidence="2">The sequence shown here is derived from an EMBL/GenBank/DDBJ whole genome shotgun (WGS) entry which is preliminary data.</text>
</comment>
<sequence length="285" mass="33056">MNKADVSILTANYNNGKYIEELIRSVLTSTMLPIQFIIVDDGSTDNSVEIIKSYSSQYDFIELIKLEKNQGFANALNAGLKQVRGCFVLRVDADDYVAPDRLEKQYLFMLEHTEIGVLGSNVRYFDAVSGKMLFDSHVSHSHRSIWDDFLSASCGIIHGSTLIRTSVFKKYEYNQKNVPAEDYELFSKMLKDGVKMYNLPMTLTFVRVHSNSVSNFLPYQTIQKTYSIAQQIWGIGYSKVEMRLKYLHLKYYRRFLFESHKLKKLYFISFSAILCPKKILKRLFK</sequence>